<sequence>MYQNMKTSTVILLLFIGFLSISATAQKITWLDKNKQETSKKNHEYYRIQEFEGTLKTFYKTGELFEQGNYNNQKKEGVWKTFYKNGKIKTKGKYRNNEKVGVWKTFYKNVY</sequence>
<keyword evidence="3" id="KW-1185">Reference proteome</keyword>
<feature type="chain" id="PRO_5013809762" description="Membrane-binding protein" evidence="1">
    <location>
        <begin position="26"/>
        <end position="111"/>
    </location>
</feature>
<keyword evidence="1" id="KW-0732">Signal</keyword>
<protein>
    <recommendedName>
        <fullName evidence="4">Membrane-binding protein</fullName>
    </recommendedName>
</protein>
<evidence type="ECO:0000313" key="2">
    <source>
        <dbReference type="EMBL" id="SOS75032.1"/>
    </source>
</evidence>
<dbReference type="Pfam" id="PF07661">
    <property type="entry name" value="MORN_2"/>
    <property type="match status" value="2"/>
</dbReference>
<dbReference type="Gene3D" id="2.20.110.10">
    <property type="entry name" value="Histone H3 K4-specific methyltransferase SET7/9 N-terminal domain"/>
    <property type="match status" value="1"/>
</dbReference>
<dbReference type="EMBL" id="OENF01000038">
    <property type="protein sequence ID" value="SOS75032.1"/>
    <property type="molecule type" value="Genomic_DNA"/>
</dbReference>
<evidence type="ECO:0000256" key="1">
    <source>
        <dbReference type="SAM" id="SignalP"/>
    </source>
</evidence>
<evidence type="ECO:0000313" key="3">
    <source>
        <dbReference type="Proteomes" id="UP000234211"/>
    </source>
</evidence>
<proteinExistence type="predicted"/>
<dbReference type="AlphaFoldDB" id="A0A2H1YHP8"/>
<gene>
    <name evidence="2" type="ORF">TNO020_430036</name>
</gene>
<reference evidence="3" key="1">
    <citation type="submission" date="2017-11" db="EMBL/GenBank/DDBJ databases">
        <authorList>
            <person name="Duchaud E."/>
        </authorList>
    </citation>
    <scope>NUCLEOTIDE SEQUENCE [LARGE SCALE GENOMIC DNA]</scope>
    <source>
        <strain evidence="3">Tenacibaculum sp. TNO020</strain>
    </source>
</reference>
<feature type="signal peptide" evidence="1">
    <location>
        <begin position="1"/>
        <end position="25"/>
    </location>
</feature>
<dbReference type="SUPFAM" id="SSF82185">
    <property type="entry name" value="Histone H3 K4-specific methyltransferase SET7/9 N-terminal domain"/>
    <property type="match status" value="1"/>
</dbReference>
<name>A0A2H1YHP8_9FLAO</name>
<organism evidence="2 3">
    <name type="scientific">Tenacibaculum piscium</name>
    <dbReference type="NCBI Taxonomy" id="1458515"/>
    <lineage>
        <taxon>Bacteria</taxon>
        <taxon>Pseudomonadati</taxon>
        <taxon>Bacteroidota</taxon>
        <taxon>Flavobacteriia</taxon>
        <taxon>Flavobacteriales</taxon>
        <taxon>Flavobacteriaceae</taxon>
        <taxon>Tenacibaculum</taxon>
    </lineage>
</organism>
<evidence type="ECO:0008006" key="4">
    <source>
        <dbReference type="Google" id="ProtNLM"/>
    </source>
</evidence>
<accession>A0A2H1YHP8</accession>
<dbReference type="InterPro" id="IPR011652">
    <property type="entry name" value="MORN_2"/>
</dbReference>
<dbReference type="Proteomes" id="UP000234211">
    <property type="component" value="Unassembled WGS sequence"/>
</dbReference>